<evidence type="ECO:0000313" key="3">
    <source>
        <dbReference type="EMBL" id="KAH7530042.1"/>
    </source>
</evidence>
<dbReference type="InterPro" id="IPR001025">
    <property type="entry name" value="BAH_dom"/>
</dbReference>
<dbReference type="Gene3D" id="2.30.30.490">
    <property type="match status" value="1"/>
</dbReference>
<dbReference type="SMART" id="SM00743">
    <property type="entry name" value="Agenet"/>
    <property type="match status" value="2"/>
</dbReference>
<dbReference type="CDD" id="cd20405">
    <property type="entry name" value="Tudor_Agenet_AtDUF_rpt1_3"/>
    <property type="match status" value="1"/>
</dbReference>
<protein>
    <recommendedName>
        <fullName evidence="2">BAH domain-containing protein</fullName>
    </recommendedName>
</protein>
<dbReference type="Proteomes" id="UP000827721">
    <property type="component" value="Unassembled WGS sequence"/>
</dbReference>
<evidence type="ECO:0000256" key="1">
    <source>
        <dbReference type="SAM" id="MobiDB-lite"/>
    </source>
</evidence>
<dbReference type="EMBL" id="JAFEMO010000047">
    <property type="protein sequence ID" value="KAH7530042.1"/>
    <property type="molecule type" value="Genomic_DNA"/>
</dbReference>
<feature type="region of interest" description="Disordered" evidence="1">
    <location>
        <begin position="647"/>
        <end position="701"/>
    </location>
</feature>
<reference evidence="3 4" key="1">
    <citation type="submission" date="2021-02" db="EMBL/GenBank/DDBJ databases">
        <title>Plant Genome Project.</title>
        <authorList>
            <person name="Zhang R.-G."/>
        </authorList>
    </citation>
    <scope>NUCLEOTIDE SEQUENCE [LARGE SCALE GENOMIC DNA]</scope>
    <source>
        <tissue evidence="3">Leaves</tissue>
    </source>
</reference>
<evidence type="ECO:0000313" key="4">
    <source>
        <dbReference type="Proteomes" id="UP000827721"/>
    </source>
</evidence>
<organism evidence="3 4">
    <name type="scientific">Xanthoceras sorbifolium</name>
    <dbReference type="NCBI Taxonomy" id="99658"/>
    <lineage>
        <taxon>Eukaryota</taxon>
        <taxon>Viridiplantae</taxon>
        <taxon>Streptophyta</taxon>
        <taxon>Embryophyta</taxon>
        <taxon>Tracheophyta</taxon>
        <taxon>Spermatophyta</taxon>
        <taxon>Magnoliopsida</taxon>
        <taxon>eudicotyledons</taxon>
        <taxon>Gunneridae</taxon>
        <taxon>Pentapetalae</taxon>
        <taxon>rosids</taxon>
        <taxon>malvids</taxon>
        <taxon>Sapindales</taxon>
        <taxon>Sapindaceae</taxon>
        <taxon>Xanthoceroideae</taxon>
        <taxon>Xanthoceras</taxon>
    </lineage>
</organism>
<dbReference type="PANTHER" id="PTHR31917:SF3">
    <property type="entry name" value="BROMO ADJACENT-LIKE DOMAIN PROTEIN"/>
    <property type="match status" value="1"/>
</dbReference>
<proteinExistence type="predicted"/>
<dbReference type="InterPro" id="IPR014002">
    <property type="entry name" value="Agenet_dom_plant"/>
</dbReference>
<keyword evidence="4" id="KW-1185">Reference proteome</keyword>
<dbReference type="Pfam" id="PF01426">
    <property type="entry name" value="BAH"/>
    <property type="match status" value="1"/>
</dbReference>
<evidence type="ECO:0000259" key="2">
    <source>
        <dbReference type="PROSITE" id="PS51038"/>
    </source>
</evidence>
<dbReference type="PANTHER" id="PTHR31917">
    <property type="entry name" value="AGENET DOMAIN-CONTAINING PROTEIN-RELATED"/>
    <property type="match status" value="1"/>
</dbReference>
<dbReference type="PROSITE" id="PS51038">
    <property type="entry name" value="BAH"/>
    <property type="match status" value="1"/>
</dbReference>
<dbReference type="SMART" id="SM00439">
    <property type="entry name" value="BAH"/>
    <property type="match status" value="1"/>
</dbReference>
<feature type="domain" description="BAH" evidence="2">
    <location>
        <begin position="202"/>
        <end position="326"/>
    </location>
</feature>
<comment type="caution">
    <text evidence="3">The sequence shown here is derived from an EMBL/GenBank/DDBJ whole genome shotgun (WGS) entry which is preliminary data.</text>
</comment>
<dbReference type="InterPro" id="IPR043151">
    <property type="entry name" value="BAH_sf"/>
</dbReference>
<feature type="compositionally biased region" description="Basic and acidic residues" evidence="1">
    <location>
        <begin position="647"/>
        <end position="656"/>
    </location>
</feature>
<gene>
    <name evidence="3" type="ORF">JRO89_XSUnG0027100</name>
</gene>
<sequence>MSEDNPGFVTWEERIICQERGNRVVHFYLKNTVGDFVLAVVGTERSIRHMMYVVSDEFVRAYGSSRFTNMFTKWRARREVVDWLTSVVSQCSPAGDFPQDKSSFVVGMSTPAEPSVRDICFFSSLWELAIVANEPLGLRFDSQVNDSMQEFGSRDMLMTGPTARQTSVQDILVPRKLEAQNMNVEWSGVAWICAKHLKHYPSFRRNGTTIAVHSFVFTAQEERYYIAYLEDMYEDRKGQKKVKVRWFLNNQEVKSVITDLNTHPNEVFMTANVQTIGAEYIDGLATVLTRRHYEICVALIPQTSPSRIHMCFRQIKHNWVKPFSLTKLRGYSNQAILTALDDPPLSKQKVKGCRLNEEDGALFTLDDPMRVSAKRRKSCKEQEQFKDGFVLKNTFSANKVIKGELKYPKLKFRLSRKTKDLKVVLPQPECPISFKVDEKIELLCQDSGIRGCWFKCTVLQVSRKHLKVKYDDVEDADGPGNLEEWVPAYRVAAPDKLGMRCPGRLTIRPWPPSDSTSFSFGVGSPVDVWWSDGWWEGAVAAVDISGKDGLQIYLPGEDKLLTVQREDVRASKDWVRNKWVDLVANPSLLSHVSGCGSSAFLEHQVHTTSKLETVKEDEQEVAGSAATDDLENVKVVDIKDQLYVHDEDGINKRGGGDDDENIDDGDNKDANDEKFESGEARPQSGHIMSCAIEGIGPIEKF</sequence>
<feature type="compositionally biased region" description="Basic and acidic residues" evidence="1">
    <location>
        <begin position="665"/>
        <end position="679"/>
    </location>
</feature>
<accession>A0ABQ8H049</accession>
<dbReference type="InterPro" id="IPR008395">
    <property type="entry name" value="Agenet-like_dom"/>
</dbReference>
<dbReference type="Pfam" id="PF05641">
    <property type="entry name" value="Agenet"/>
    <property type="match status" value="1"/>
</dbReference>
<name>A0ABQ8H049_9ROSI</name>